<dbReference type="SMART" id="SM00382">
    <property type="entry name" value="AAA"/>
    <property type="match status" value="1"/>
</dbReference>
<evidence type="ECO:0000256" key="2">
    <source>
        <dbReference type="ARBA" id="ARBA00022741"/>
    </source>
</evidence>
<accession>A0A1D9FVC7</accession>
<reference evidence="5" key="2">
    <citation type="submission" date="2022-10" db="EMBL/GenBank/DDBJ databases">
        <authorList>
            <person name="Ngo T.-E."/>
        </authorList>
    </citation>
    <scope>NUCLEOTIDE SEQUENCE</scope>
    <source>
        <strain evidence="5">JHB</strain>
    </source>
</reference>
<proteinExistence type="inferred from homology"/>
<dbReference type="Proteomes" id="UP000176944">
    <property type="component" value="Chromosome"/>
</dbReference>
<reference evidence="5" key="1">
    <citation type="journal article" date="2017" name="Proc. Natl. Acad. Sci. U.S.A.">
        <title>Comparative genomics uncovers the prolific and distinctive metabolic potential of the cyanobacterial genus Moorea.</title>
        <authorList>
            <person name="Leao T."/>
            <person name="Castelao G."/>
            <person name="Korobeynikov A."/>
            <person name="Monroe E.A."/>
            <person name="Podell S."/>
            <person name="Glukhov E."/>
            <person name="Allen E.E."/>
            <person name="Gerwick W.H."/>
            <person name="Gerwick L."/>
        </authorList>
    </citation>
    <scope>NUCLEOTIDE SEQUENCE</scope>
    <source>
        <strain evidence="5">JHB</strain>
    </source>
</reference>
<gene>
    <name evidence="5" type="ORF">BJP36_04425</name>
</gene>
<comment type="similarity">
    <text evidence="1">Belongs to the AAA ATPase family.</text>
</comment>
<dbReference type="InterPro" id="IPR050221">
    <property type="entry name" value="26S_Proteasome_ATPase"/>
</dbReference>
<dbReference type="InterPro" id="IPR027417">
    <property type="entry name" value="P-loop_NTPase"/>
</dbReference>
<dbReference type="AlphaFoldDB" id="A0A1D9FVC7"/>
<protein>
    <submittedName>
        <fullName evidence="5">ATP-binding protein</fullName>
    </submittedName>
</protein>
<sequence length="221" mass="25122">MWGLTVLFSGSPGTGKTMAAEVIAHDLQLDLYKIDLSQIVSKYIGDTEKNLNRIFTAATNSNAILLFDEADALFGKRSEVQDARDRYANIEVGYLLQKMEEYEGIAILTTNFRSNMDEAFERRLRFIIEFPLPDAKNRHLIWQRIFPKTAPCSPDLDLEFLENLEITGANILNIALTAAFLAADDGGVIEMVHLIRAMRREYQKMGQILRDNDLGQYVDLR</sequence>
<dbReference type="InterPro" id="IPR003959">
    <property type="entry name" value="ATPase_AAA_core"/>
</dbReference>
<evidence type="ECO:0000256" key="3">
    <source>
        <dbReference type="ARBA" id="ARBA00022840"/>
    </source>
</evidence>
<dbReference type="CDD" id="cd19481">
    <property type="entry name" value="RecA-like_protease"/>
    <property type="match status" value="1"/>
</dbReference>
<evidence type="ECO:0000313" key="5">
    <source>
        <dbReference type="EMBL" id="AOY79275.2"/>
    </source>
</evidence>
<dbReference type="GO" id="GO:0016887">
    <property type="term" value="F:ATP hydrolysis activity"/>
    <property type="evidence" value="ECO:0007669"/>
    <property type="project" value="InterPro"/>
</dbReference>
<dbReference type="Pfam" id="PF00004">
    <property type="entry name" value="AAA"/>
    <property type="match status" value="1"/>
</dbReference>
<evidence type="ECO:0000256" key="1">
    <source>
        <dbReference type="ARBA" id="ARBA00006914"/>
    </source>
</evidence>
<name>A0A1D9FVC7_MOOP1</name>
<dbReference type="Gene3D" id="3.40.50.300">
    <property type="entry name" value="P-loop containing nucleotide triphosphate hydrolases"/>
    <property type="match status" value="1"/>
</dbReference>
<evidence type="ECO:0000259" key="4">
    <source>
        <dbReference type="SMART" id="SM00382"/>
    </source>
</evidence>
<dbReference type="GO" id="GO:0005524">
    <property type="term" value="F:ATP binding"/>
    <property type="evidence" value="ECO:0007669"/>
    <property type="project" value="UniProtKB-KW"/>
</dbReference>
<dbReference type="SUPFAM" id="SSF52540">
    <property type="entry name" value="P-loop containing nucleoside triphosphate hydrolases"/>
    <property type="match status" value="1"/>
</dbReference>
<keyword evidence="2" id="KW-0547">Nucleotide-binding</keyword>
<feature type="domain" description="AAA+ ATPase" evidence="4">
    <location>
        <begin position="2"/>
        <end position="134"/>
    </location>
</feature>
<dbReference type="PANTHER" id="PTHR23073">
    <property type="entry name" value="26S PROTEASOME REGULATORY SUBUNIT"/>
    <property type="match status" value="1"/>
</dbReference>
<keyword evidence="3 5" id="KW-0067">ATP-binding</keyword>
<organism evidence="5">
    <name type="scientific">Moorena producens (strain JHB)</name>
    <dbReference type="NCBI Taxonomy" id="1454205"/>
    <lineage>
        <taxon>Bacteria</taxon>
        <taxon>Bacillati</taxon>
        <taxon>Cyanobacteriota</taxon>
        <taxon>Cyanophyceae</taxon>
        <taxon>Coleofasciculales</taxon>
        <taxon>Coleofasciculaceae</taxon>
        <taxon>Moorena</taxon>
    </lineage>
</organism>
<dbReference type="EMBL" id="CP017708">
    <property type="protein sequence ID" value="AOY79275.2"/>
    <property type="molecule type" value="Genomic_DNA"/>
</dbReference>
<dbReference type="InterPro" id="IPR003593">
    <property type="entry name" value="AAA+_ATPase"/>
</dbReference>